<evidence type="ECO:0000313" key="4">
    <source>
        <dbReference type="Proteomes" id="UP000240883"/>
    </source>
</evidence>
<reference evidence="3 4" key="1">
    <citation type="journal article" date="2018" name="Front. Microbiol.">
        <title>Genome-Wide Analysis of Corynespora cassiicola Leaf Fall Disease Putative Effectors.</title>
        <authorList>
            <person name="Lopez D."/>
            <person name="Ribeiro S."/>
            <person name="Label P."/>
            <person name="Fumanal B."/>
            <person name="Venisse J.S."/>
            <person name="Kohler A."/>
            <person name="de Oliveira R.R."/>
            <person name="Labutti K."/>
            <person name="Lipzen A."/>
            <person name="Lail K."/>
            <person name="Bauer D."/>
            <person name="Ohm R.A."/>
            <person name="Barry K.W."/>
            <person name="Spatafora J."/>
            <person name="Grigoriev I.V."/>
            <person name="Martin F.M."/>
            <person name="Pujade-Renaud V."/>
        </authorList>
    </citation>
    <scope>NUCLEOTIDE SEQUENCE [LARGE SCALE GENOMIC DNA]</scope>
    <source>
        <strain evidence="3 4">Philippines</strain>
    </source>
</reference>
<gene>
    <name evidence="3" type="ORF">BS50DRAFT_676226</name>
</gene>
<protein>
    <submittedName>
        <fullName evidence="3">Uncharacterized protein</fullName>
    </submittedName>
</protein>
<evidence type="ECO:0000313" key="3">
    <source>
        <dbReference type="EMBL" id="PSN68353.1"/>
    </source>
</evidence>
<feature type="compositionally biased region" description="Polar residues" evidence="2">
    <location>
        <begin position="37"/>
        <end position="51"/>
    </location>
</feature>
<dbReference type="EMBL" id="KZ678134">
    <property type="protein sequence ID" value="PSN68353.1"/>
    <property type="molecule type" value="Genomic_DNA"/>
</dbReference>
<dbReference type="AlphaFoldDB" id="A0A2T2NSG9"/>
<name>A0A2T2NSG9_CORCC</name>
<evidence type="ECO:0000256" key="2">
    <source>
        <dbReference type="SAM" id="MobiDB-lite"/>
    </source>
</evidence>
<sequence>MSVVNEAKDASSFVEDDATESIISRFTPSQAVEDDNNANNTSTIGFGSQRQAHTEDWRHDTKLLRAEKRILELEIEVMQSKNAMNENKRLQEKLQELETKAKEYEENNSNSLKDLQLVLQDIIVDKLAEMKRTKEAMARKQSRLESAQRELEDKNALINEKNAKIQDMGIILREMDTETTDLKNSINVLKKEKASAILEKSRLSNKNSDLTDKIQHLKILTESLTNGNESMMSKMRRLNVKNEEAETRITSFKKLITKTITTLDLMATSWKMCHPGEKPHGQQGIIDPGKMARFPFKGIIQQNEPDYLTMCLEYRRTIIEHRDNDHSHMYRREDIDDNGEPLYFVPTGDHLRGLFTTIDTGRNNLIEDCGIRLGFSHALIGNYAARK</sequence>
<keyword evidence="4" id="KW-1185">Reference proteome</keyword>
<accession>A0A2T2NSG9</accession>
<feature type="coiled-coil region" evidence="1">
    <location>
        <begin position="63"/>
        <end position="255"/>
    </location>
</feature>
<keyword evidence="1" id="KW-0175">Coiled coil</keyword>
<feature type="region of interest" description="Disordered" evidence="2">
    <location>
        <begin position="25"/>
        <end position="53"/>
    </location>
</feature>
<organism evidence="3 4">
    <name type="scientific">Corynespora cassiicola Philippines</name>
    <dbReference type="NCBI Taxonomy" id="1448308"/>
    <lineage>
        <taxon>Eukaryota</taxon>
        <taxon>Fungi</taxon>
        <taxon>Dikarya</taxon>
        <taxon>Ascomycota</taxon>
        <taxon>Pezizomycotina</taxon>
        <taxon>Dothideomycetes</taxon>
        <taxon>Pleosporomycetidae</taxon>
        <taxon>Pleosporales</taxon>
        <taxon>Corynesporascaceae</taxon>
        <taxon>Corynespora</taxon>
    </lineage>
</organism>
<evidence type="ECO:0000256" key="1">
    <source>
        <dbReference type="SAM" id="Coils"/>
    </source>
</evidence>
<proteinExistence type="predicted"/>
<dbReference type="Proteomes" id="UP000240883">
    <property type="component" value="Unassembled WGS sequence"/>
</dbReference>